<protein>
    <submittedName>
        <fullName evidence="2">Bll4713 protein</fullName>
    </submittedName>
</protein>
<dbReference type="EnsemblBacteria" id="BAC49978">
    <property type="protein sequence ID" value="BAC49978"/>
    <property type="gene ID" value="BAC49978"/>
</dbReference>
<evidence type="ECO:0000256" key="1">
    <source>
        <dbReference type="SAM" id="MobiDB-lite"/>
    </source>
</evidence>
<dbReference type="EMBL" id="BA000040">
    <property type="protein sequence ID" value="BAC49978.1"/>
    <property type="molecule type" value="Genomic_DNA"/>
</dbReference>
<keyword evidence="3" id="KW-1185">Reference proteome</keyword>
<reference evidence="3" key="1">
    <citation type="journal article" date="2002" name="DNA Res.">
        <title>Complete genomic sequence of nitrogen-fixing symbiotic bacterium Bradyrhizobium japonicum USDA110.</title>
        <authorList>
            <person name="Kaneko T."/>
            <person name="Nakamura Y."/>
            <person name="Sato S."/>
            <person name="Minamisawa K."/>
            <person name="Uchiumi T."/>
            <person name="Sasamoto S."/>
            <person name="Watanabe A."/>
            <person name="Idesawa K."/>
            <person name="Iriguchi M."/>
            <person name="Kawashima K."/>
            <person name="Kohara M."/>
            <person name="Matsumoto M."/>
            <person name="Shimpo S."/>
            <person name="Tsuruoka H."/>
            <person name="Wada T."/>
            <person name="Yamada M."/>
            <person name="Tabata S."/>
        </authorList>
    </citation>
    <scope>NUCLEOTIDE SEQUENCE [LARGE SCALE GENOMIC DNA]</scope>
    <source>
        <strain evidence="3">JCM 10833 / BCRC 13528 / IAM 13628 / NBRC 14792 / USDA 110</strain>
    </source>
</reference>
<dbReference type="InParanoid" id="Q89L35"/>
<evidence type="ECO:0000313" key="3">
    <source>
        <dbReference type="Proteomes" id="UP000002526"/>
    </source>
</evidence>
<proteinExistence type="predicted"/>
<accession>Q89L35</accession>
<dbReference type="HOGENOM" id="CLU_1560010_0_0_5"/>
<name>Q89L35_BRADU</name>
<organism evidence="2 3">
    <name type="scientific">Bradyrhizobium diazoefficiens (strain JCM 10833 / BCRC 13528 / IAM 13628 / NBRC 14792 / USDA 110)</name>
    <dbReference type="NCBI Taxonomy" id="224911"/>
    <lineage>
        <taxon>Bacteria</taxon>
        <taxon>Pseudomonadati</taxon>
        <taxon>Pseudomonadota</taxon>
        <taxon>Alphaproteobacteria</taxon>
        <taxon>Hyphomicrobiales</taxon>
        <taxon>Nitrobacteraceae</taxon>
        <taxon>Bradyrhizobium</taxon>
    </lineage>
</organism>
<evidence type="ECO:0000313" key="2">
    <source>
        <dbReference type="EMBL" id="BAC49978.1"/>
    </source>
</evidence>
<dbReference type="AlphaFoldDB" id="Q89L35"/>
<sequence length="171" mass="17980">MSARVTGSLPTGSGAAVSRPGSAASIRCVSVRGLGHARVLARLLADAALADDEGAVDPGVLLGLDTVLRLPPFLRIGLKSGLRTVALGYRGGSRCSRWPRGGALLIGIFARTIPGKAGRPEGRIGSEMRLRRDGTSGKRQRQQEEGGRFDHDAALCTRELAEVAPIMFKNP</sequence>
<dbReference type="Proteomes" id="UP000002526">
    <property type="component" value="Chromosome"/>
</dbReference>
<dbReference type="KEGG" id="bja:bll4713"/>
<feature type="region of interest" description="Disordered" evidence="1">
    <location>
        <begin position="117"/>
        <end position="148"/>
    </location>
</feature>
<feature type="compositionally biased region" description="Basic and acidic residues" evidence="1">
    <location>
        <begin position="118"/>
        <end position="148"/>
    </location>
</feature>
<gene>
    <name evidence="2" type="ordered locus">bll4713</name>
</gene>